<dbReference type="OrthoDB" id="2909371at2759"/>
<dbReference type="AlphaFoldDB" id="A0A0D7B1G0"/>
<evidence type="ECO:0000313" key="2">
    <source>
        <dbReference type="Proteomes" id="UP000054007"/>
    </source>
</evidence>
<dbReference type="STRING" id="1314674.A0A0D7B1G0"/>
<proteinExistence type="predicted"/>
<organism evidence="1 2">
    <name type="scientific">Cylindrobasidium torrendii FP15055 ss-10</name>
    <dbReference type="NCBI Taxonomy" id="1314674"/>
    <lineage>
        <taxon>Eukaryota</taxon>
        <taxon>Fungi</taxon>
        <taxon>Dikarya</taxon>
        <taxon>Basidiomycota</taxon>
        <taxon>Agaricomycotina</taxon>
        <taxon>Agaricomycetes</taxon>
        <taxon>Agaricomycetidae</taxon>
        <taxon>Agaricales</taxon>
        <taxon>Marasmiineae</taxon>
        <taxon>Physalacriaceae</taxon>
        <taxon>Cylindrobasidium</taxon>
    </lineage>
</organism>
<reference evidence="1 2" key="1">
    <citation type="journal article" date="2015" name="Fungal Genet. Biol.">
        <title>Evolution of novel wood decay mechanisms in Agaricales revealed by the genome sequences of Fistulina hepatica and Cylindrobasidium torrendii.</title>
        <authorList>
            <person name="Floudas D."/>
            <person name="Held B.W."/>
            <person name="Riley R."/>
            <person name="Nagy L.G."/>
            <person name="Koehler G."/>
            <person name="Ransdell A.S."/>
            <person name="Younus H."/>
            <person name="Chow J."/>
            <person name="Chiniquy J."/>
            <person name="Lipzen A."/>
            <person name="Tritt A."/>
            <person name="Sun H."/>
            <person name="Haridas S."/>
            <person name="LaButti K."/>
            <person name="Ohm R.A."/>
            <person name="Kues U."/>
            <person name="Blanchette R.A."/>
            <person name="Grigoriev I.V."/>
            <person name="Minto R.E."/>
            <person name="Hibbett D.S."/>
        </authorList>
    </citation>
    <scope>NUCLEOTIDE SEQUENCE [LARGE SCALE GENOMIC DNA]</scope>
    <source>
        <strain evidence="1 2">FP15055 ss-10</strain>
    </source>
</reference>
<accession>A0A0D7B1G0</accession>
<keyword evidence="2" id="KW-1185">Reference proteome</keyword>
<evidence type="ECO:0000313" key="1">
    <source>
        <dbReference type="EMBL" id="KIY64307.1"/>
    </source>
</evidence>
<name>A0A0D7B1G0_9AGAR</name>
<sequence>MIPRLEAIRHPIRYIPDDVLGLILTYATPWCLEDDLNPVDSFPPPGGVGEYVPPWTLSHVCRNWRAVCLSLPHLWSALSTDTVGANNPLCAEMIDTICRRSEPLPLRLDIGRFPPTSGLINTAHRWRRVRVTFSCPQADIFKDRVFPCLTQLVLHLNSDTICENIVAPRLYNLELRGGGINPRLRLPWEQITQYRSFNTSLEFLKDMKNLEEFSIGEGASAPTGLHPPGSIILPKMRRFEYEASHHHRVRGGFYTLIKMFNQRSLMSLRTLIVDEPYVDLVERPPLAFTLPSLIELSMNFGRADSVRDILSAAPNVQSLHINCWEDPKSLGYCSTPGHPFVASLRQLKHLSLTLEECFDPKIDFATLDEAVAAFKTYGLPLETMSFYSGPTWGWKARWIAYVFEGMADSLDMCRKNGIRVQYHHDTEHKFV</sequence>
<dbReference type="Proteomes" id="UP000054007">
    <property type="component" value="Unassembled WGS sequence"/>
</dbReference>
<protein>
    <submittedName>
        <fullName evidence="1">Uncharacterized protein</fullName>
    </submittedName>
</protein>
<dbReference type="EMBL" id="KN880643">
    <property type="protein sequence ID" value="KIY64307.1"/>
    <property type="molecule type" value="Genomic_DNA"/>
</dbReference>
<gene>
    <name evidence="1" type="ORF">CYLTODRAFT_106599</name>
</gene>